<evidence type="ECO:0000313" key="21">
    <source>
        <dbReference type="Proteomes" id="UP001249851"/>
    </source>
</evidence>
<evidence type="ECO:0000256" key="1">
    <source>
        <dbReference type="ARBA" id="ARBA00004141"/>
    </source>
</evidence>
<dbReference type="InterPro" id="IPR001508">
    <property type="entry name" value="Iono_Glu_rcpt_met"/>
</dbReference>
<reference evidence="20" key="2">
    <citation type="journal article" date="2023" name="Science">
        <title>Genomic signatures of disease resistance in endangered staghorn corals.</title>
        <authorList>
            <person name="Vollmer S.V."/>
            <person name="Selwyn J.D."/>
            <person name="Despard B.A."/>
            <person name="Roesel C.L."/>
        </authorList>
    </citation>
    <scope>NUCLEOTIDE SEQUENCE</scope>
    <source>
        <strain evidence="20">K2</strain>
    </source>
</reference>
<evidence type="ECO:0000256" key="16">
    <source>
        <dbReference type="PIRSR" id="PIRSR601508-2"/>
    </source>
</evidence>
<keyword evidence="10" id="KW-0325">Glycoprotein</keyword>
<dbReference type="SMART" id="SM00918">
    <property type="entry name" value="Lig_chan-Glu_bd"/>
    <property type="match status" value="1"/>
</dbReference>
<reference evidence="20" key="1">
    <citation type="journal article" date="2023" name="G3 (Bethesda)">
        <title>Whole genome assembly and annotation of the endangered Caribbean coral Acropora cervicornis.</title>
        <authorList>
            <person name="Selwyn J.D."/>
            <person name="Vollmer S.V."/>
        </authorList>
    </citation>
    <scope>NUCLEOTIDE SEQUENCE</scope>
    <source>
        <strain evidence="20">K2</strain>
    </source>
</reference>
<evidence type="ECO:0000256" key="7">
    <source>
        <dbReference type="ARBA" id="ARBA00023065"/>
    </source>
</evidence>
<accession>A0AAD9R812</accession>
<comment type="similarity">
    <text evidence="2">Belongs to the strumpellin family.</text>
</comment>
<feature type="transmembrane region" description="Helical" evidence="17">
    <location>
        <begin position="1662"/>
        <end position="1686"/>
    </location>
</feature>
<evidence type="ECO:0000256" key="9">
    <source>
        <dbReference type="ARBA" id="ARBA00023170"/>
    </source>
</evidence>
<keyword evidence="12" id="KW-1071">Ligand-gated ion channel</keyword>
<keyword evidence="4 17" id="KW-0812">Transmembrane</keyword>
<keyword evidence="9" id="KW-0675">Receptor</keyword>
<evidence type="ECO:0000256" key="3">
    <source>
        <dbReference type="ARBA" id="ARBA00022448"/>
    </source>
</evidence>
<keyword evidence="11" id="KW-0628">Postsynaptic cell membrane</keyword>
<feature type="binding site" evidence="15">
    <location>
        <position position="1552"/>
    </location>
    <ligand>
        <name>L-glutamate</name>
        <dbReference type="ChEBI" id="CHEBI:29985"/>
    </ligand>
</feature>
<keyword evidence="13" id="KW-0407">Ion channel</keyword>
<dbReference type="SUPFAM" id="SSF53850">
    <property type="entry name" value="Periplasmic binding protein-like II"/>
    <property type="match status" value="1"/>
</dbReference>
<dbReference type="EMBL" id="JARQWQ010000001">
    <property type="protein sequence ID" value="KAK2574555.1"/>
    <property type="molecule type" value="Genomic_DNA"/>
</dbReference>
<dbReference type="PANTHER" id="PTHR15691">
    <property type="entry name" value="WASH COMPLEX SUBUNIT 5"/>
    <property type="match status" value="1"/>
</dbReference>
<evidence type="ECO:0000256" key="10">
    <source>
        <dbReference type="ARBA" id="ARBA00023180"/>
    </source>
</evidence>
<dbReference type="FunFam" id="1.10.287.70:FF:000143">
    <property type="entry name" value="Probable glutamate receptor"/>
    <property type="match status" value="1"/>
</dbReference>
<protein>
    <submittedName>
        <fullName evidence="20">WASH complex subunit 5</fullName>
    </submittedName>
</protein>
<feature type="binding site" evidence="15">
    <location>
        <position position="1704"/>
    </location>
    <ligand>
        <name>L-glutamate</name>
        <dbReference type="ChEBI" id="CHEBI:29985"/>
    </ligand>
</feature>
<dbReference type="GO" id="GO:0007032">
    <property type="term" value="P:endosome organization"/>
    <property type="evidence" value="ECO:0007669"/>
    <property type="project" value="TreeGrafter"/>
</dbReference>
<keyword evidence="21" id="KW-1185">Reference proteome</keyword>
<dbReference type="Pfam" id="PF10266">
    <property type="entry name" value="Strumpellin"/>
    <property type="match status" value="1"/>
</dbReference>
<evidence type="ECO:0000256" key="8">
    <source>
        <dbReference type="ARBA" id="ARBA00023136"/>
    </source>
</evidence>
<keyword evidence="6" id="KW-0770">Synapse</keyword>
<evidence type="ECO:0000259" key="18">
    <source>
        <dbReference type="SMART" id="SM00079"/>
    </source>
</evidence>
<evidence type="ECO:0000256" key="12">
    <source>
        <dbReference type="ARBA" id="ARBA00023286"/>
    </source>
</evidence>
<keyword evidence="8 17" id="KW-0472">Membrane</keyword>
<dbReference type="InterPro" id="IPR019393">
    <property type="entry name" value="WASH_strumpellin"/>
</dbReference>
<feature type="binding site" evidence="15">
    <location>
        <position position="1547"/>
    </location>
    <ligand>
        <name>L-glutamate</name>
        <dbReference type="ChEBI" id="CHEBI:29985"/>
    </ligand>
</feature>
<dbReference type="InterPro" id="IPR001828">
    <property type="entry name" value="ANF_lig-bd_rcpt"/>
</dbReference>
<proteinExistence type="inferred from homology"/>
<dbReference type="SUPFAM" id="SSF53822">
    <property type="entry name" value="Periplasmic binding protein-like I"/>
    <property type="match status" value="1"/>
</dbReference>
<dbReference type="Pfam" id="PF10613">
    <property type="entry name" value="Lig_chan-Glu_bd"/>
    <property type="match status" value="1"/>
</dbReference>
<dbReference type="Gene3D" id="1.10.287.70">
    <property type="match status" value="1"/>
</dbReference>
<dbReference type="Gene3D" id="3.40.50.2300">
    <property type="match status" value="2"/>
</dbReference>
<dbReference type="GO" id="GO:0015276">
    <property type="term" value="F:ligand-gated monoatomic ion channel activity"/>
    <property type="evidence" value="ECO:0007669"/>
    <property type="project" value="InterPro"/>
</dbReference>
<keyword evidence="5 17" id="KW-1133">Transmembrane helix</keyword>
<keyword evidence="7" id="KW-0406">Ion transport</keyword>
<dbReference type="GO" id="GO:0140285">
    <property type="term" value="P:endosome fission"/>
    <property type="evidence" value="ECO:0007669"/>
    <property type="project" value="TreeGrafter"/>
</dbReference>
<comment type="subcellular location">
    <subcellularLocation>
        <location evidence="1">Membrane</location>
        <topology evidence="1">Multi-pass membrane protein</topology>
    </subcellularLocation>
    <subcellularLocation>
        <location evidence="14">Postsynaptic cell membrane</location>
    </subcellularLocation>
</comment>
<evidence type="ECO:0000256" key="14">
    <source>
        <dbReference type="ARBA" id="ARBA00034100"/>
    </source>
</evidence>
<dbReference type="GO" id="GO:0030041">
    <property type="term" value="P:actin filament polymerization"/>
    <property type="evidence" value="ECO:0007669"/>
    <property type="project" value="TreeGrafter"/>
</dbReference>
<feature type="site" description="Interaction with the cone snail toxin Con-ikot-ikot" evidence="16">
    <location>
        <position position="1710"/>
    </location>
</feature>
<dbReference type="GO" id="GO:0051125">
    <property type="term" value="P:regulation of actin nucleation"/>
    <property type="evidence" value="ECO:0007669"/>
    <property type="project" value="TreeGrafter"/>
</dbReference>
<dbReference type="PANTHER" id="PTHR15691:SF6">
    <property type="entry name" value="WASH COMPLEX SUBUNIT 5"/>
    <property type="match status" value="1"/>
</dbReference>
<evidence type="ECO:0000256" key="11">
    <source>
        <dbReference type="ARBA" id="ARBA00023257"/>
    </source>
</evidence>
<evidence type="ECO:0000256" key="6">
    <source>
        <dbReference type="ARBA" id="ARBA00023018"/>
    </source>
</evidence>
<gene>
    <name evidence="20" type="ORF">P5673_000742</name>
</gene>
<comment type="caution">
    <text evidence="20">The sequence shown here is derived from an EMBL/GenBank/DDBJ whole genome shotgun (WGS) entry which is preliminary data.</text>
</comment>
<evidence type="ECO:0000259" key="19">
    <source>
        <dbReference type="SMART" id="SM00918"/>
    </source>
</evidence>
<dbReference type="GO" id="GO:0071203">
    <property type="term" value="C:WASH complex"/>
    <property type="evidence" value="ECO:0007669"/>
    <property type="project" value="InterPro"/>
</dbReference>
<dbReference type="InterPro" id="IPR001320">
    <property type="entry name" value="Iontro_rcpt_C"/>
</dbReference>
<feature type="domain" description="Ionotropic glutamate receptor L-glutamate and glycine-binding" evidence="19">
    <location>
        <begin position="1486"/>
        <end position="1536"/>
    </location>
</feature>
<dbReference type="PRINTS" id="PR00177">
    <property type="entry name" value="NMDARECEPTOR"/>
</dbReference>
<dbReference type="GO" id="GO:0038023">
    <property type="term" value="F:signaling receptor activity"/>
    <property type="evidence" value="ECO:0007669"/>
    <property type="project" value="InterPro"/>
</dbReference>
<evidence type="ECO:0000256" key="4">
    <source>
        <dbReference type="ARBA" id="ARBA00022692"/>
    </source>
</evidence>
<feature type="domain" description="Ionotropic glutamate receptor C-terminal" evidence="18">
    <location>
        <begin position="1470"/>
        <end position="1832"/>
    </location>
</feature>
<dbReference type="GO" id="GO:0045211">
    <property type="term" value="C:postsynaptic membrane"/>
    <property type="evidence" value="ECO:0007669"/>
    <property type="project" value="UniProtKB-SubCell"/>
</dbReference>
<dbReference type="GO" id="GO:0005768">
    <property type="term" value="C:endosome"/>
    <property type="evidence" value="ECO:0007669"/>
    <property type="project" value="TreeGrafter"/>
</dbReference>
<name>A0AAD9R812_ACRCE</name>
<dbReference type="Gene3D" id="3.40.190.10">
    <property type="entry name" value="Periplasmic binding protein-like II"/>
    <property type="match status" value="1"/>
</dbReference>
<dbReference type="SMART" id="SM00079">
    <property type="entry name" value="PBPe"/>
    <property type="match status" value="1"/>
</dbReference>
<evidence type="ECO:0000256" key="17">
    <source>
        <dbReference type="SAM" id="Phobius"/>
    </source>
</evidence>
<keyword evidence="3" id="KW-0813">Transport</keyword>
<evidence type="ECO:0000256" key="15">
    <source>
        <dbReference type="PIRSR" id="PIRSR601508-1"/>
    </source>
</evidence>
<sequence>MWDFHGSHDGVTKMVDFLAENNACGQTVLKLVSRGNAILAELLRLSDFIPPVFKLESKEDRDKYGEILTDFSYFRGPDYYENRIDSKPELQDLDEEFRENHIEILTRFYKAFESVHKYITDLNRYLEDLEEGIFIQQTLESVLLSDDGKQLMCESLYLYGVMLLVIDMKFDGDIRERMLVSYHRYCAARADVDSNIDDVCKLLRSTGFSMTPGAKRPLKYPEDYFRRIPVPDTFVNILIGRLRSDDVYNQISAYPLPEHRSTALATQASMLYVILFFAPDILQNQQAKMREIVDKHFPDNWVISVYMGNVVNLMEAWEPYKAAKTALNNTLDPTNVKALGTKFNMKVKSLNPEVLNYLKEGVLVDEYVLDHIPKLMNCIRDCNVTLRWLMLHNCERFDMNKRCRMLREMVTASGYDPRAVFELMLNTAQFELKLKEMFKHMLAQKQVHWEKHKNEGVERMDELSEVFSGTKPLTRIEKNENLQAWFKEMSNQISSLNYDDSTSAGRKMVQLIQALEEVQEFHQLESNLQVRQFLLETRQFLHQMIRTINIKEEVLITIQLVADLSYAWDIIDNYSGFMQQGIKSNPQLVQKLRATFLKMASAMDLPLVRIGQANSPDLVSVSQYYSGELVAYVRKIIPETMFGLLAKIIQLQISSVKEVPTRLEKDKLREYAQLDERYQIAKLTHAISVFTEGILLMKTTLVGIIKIDPKQLLEDGIRKELVRQVALALHIGLTFNPKAKLKELGGKMDGFRRSFEYIQDYINIYGLKIWQEEVSRIVNYNVEQECNSFLREKFPPVDESVNFIGRLAREILRITDTKTTCYIDQMGAWYDSRTKQEVMNLLILRQLQQGVGSFGLTGLDKLLSFMIVKELQKFQALLVGALREKLVTDTLTGLAKTLTPVKSLIASPYRVYPPVTQKLARLWTQYCDIIMKDPTRPYPKEDNPLMFELTSYLEWGGIHNPLTKIYITTKKSQFFALLNFLCVIAQMSKLVYVKSVGTMVAKRPTDQIDSAPFVVGMITVLKQFHSEYTEQFLACCGQYVRSLIEVTASNVRSNEIPAEVVNLLVFLEDFIMYSQLPRKTSSTFEIGSHPDDEDLAKTLNERLYDIAFKRPQSHLNVISINATSSKDSLKKDNLEKIACAIAIFDLSFGDHHSFALSDVLNIPLFTLKPISGDSPYEFAYSVLPSYDTFARAIVDIIDFSIGSDRTPTEQLTIVAEEEFARVSMKIFSLAREMEKFEVDAIPQLKMNDEENFRHAMEVLPKAGANYVLVLSKPENLAKILEKDFKGNISKKCFKGLVGVKVNLTHQGREQERKKTPEIILALLNDTLHAIAEAFRKGESKIVKGNGSCFDAKKSSLESGREMLKNLNQVKFNGRTGLVRFDNKTKSRMVQRLDIVNVQVEEGEDEITRSVLKNVGHWDPSTRENVNNNKKNKPVQLNYLKAIDWTGEFWQELQCSVKTKKGKAKQLQGRKITVVTIEDSPFCQKKPNQTKLSERGHGYEGFSIDLLERIQNLTGFEYELKISKEGKMNSLITDLVNKKAHVAIGAITITATRELKVDFSKPFMDFKISLLMQKSTEEELNLFAFLLPFEIMVWLSTIAVVIGVTFLIYCLDYFSPNGYRATAIASGEGEGDEFNLFNSLWFAAGSILQQGADNTPKCASGRILAGAFWFFTMILISTYTANLAAYFTDLANQNKIKYGVLNGGSLSTFFKDSQVETYQKMYRTMKKENTFVNSTKEGVARVRQGGFAYLTDEPYLDYYNQKSPCNTMMLKNLLEAKSYAQGERRVNDECPRSDGSANCIHSSSPLFQVLLNGKQGNEQYGPAQKRRLERWTRITSQ</sequence>
<evidence type="ECO:0000256" key="2">
    <source>
        <dbReference type="ARBA" id="ARBA00006224"/>
    </source>
</evidence>
<evidence type="ECO:0000313" key="20">
    <source>
        <dbReference type="EMBL" id="KAK2574555.1"/>
    </source>
</evidence>
<dbReference type="InterPro" id="IPR019594">
    <property type="entry name" value="Glu/Gly-bd"/>
</dbReference>
<dbReference type="Pfam" id="PF01094">
    <property type="entry name" value="ANF_receptor"/>
    <property type="match status" value="1"/>
</dbReference>
<evidence type="ECO:0000256" key="13">
    <source>
        <dbReference type="ARBA" id="ARBA00023303"/>
    </source>
</evidence>
<dbReference type="Pfam" id="PF00060">
    <property type="entry name" value="Lig_chan"/>
    <property type="match status" value="1"/>
</dbReference>
<organism evidence="20 21">
    <name type="scientific">Acropora cervicornis</name>
    <name type="common">Staghorn coral</name>
    <dbReference type="NCBI Taxonomy" id="6130"/>
    <lineage>
        <taxon>Eukaryota</taxon>
        <taxon>Metazoa</taxon>
        <taxon>Cnidaria</taxon>
        <taxon>Anthozoa</taxon>
        <taxon>Hexacorallia</taxon>
        <taxon>Scleractinia</taxon>
        <taxon>Astrocoeniina</taxon>
        <taxon>Acroporidae</taxon>
        <taxon>Acropora</taxon>
    </lineage>
</organism>
<dbReference type="InterPro" id="IPR028082">
    <property type="entry name" value="Peripla_BP_I"/>
</dbReference>
<feature type="binding site" evidence="15">
    <location>
        <position position="1751"/>
    </location>
    <ligand>
        <name>L-glutamate</name>
        <dbReference type="ChEBI" id="CHEBI:29985"/>
    </ligand>
</feature>
<dbReference type="SUPFAM" id="SSF81324">
    <property type="entry name" value="Voltage-gated potassium channels"/>
    <property type="match status" value="1"/>
</dbReference>
<dbReference type="Proteomes" id="UP001249851">
    <property type="component" value="Unassembled WGS sequence"/>
</dbReference>
<evidence type="ECO:0000256" key="5">
    <source>
        <dbReference type="ARBA" id="ARBA00022989"/>
    </source>
</evidence>
<feature type="transmembrane region" description="Helical" evidence="17">
    <location>
        <begin position="1581"/>
        <end position="1608"/>
    </location>
</feature>